<evidence type="ECO:0000313" key="2">
    <source>
        <dbReference type="EMBL" id="REF30566.1"/>
    </source>
</evidence>
<dbReference type="Proteomes" id="UP000256253">
    <property type="component" value="Unassembled WGS sequence"/>
</dbReference>
<evidence type="ECO:0000256" key="1">
    <source>
        <dbReference type="SAM" id="Phobius"/>
    </source>
</evidence>
<keyword evidence="1" id="KW-0472">Membrane</keyword>
<gene>
    <name evidence="2" type="ORF">DFJ65_1578</name>
</gene>
<accession>A0A3D9UMQ3</accession>
<proteinExistence type="predicted"/>
<protein>
    <submittedName>
        <fullName evidence="2">Uncharacterized BrkB/YihY/UPF0761 family membrane protein</fullName>
    </submittedName>
</protein>
<sequence length="300" mass="33113">MHTEPVSARTDELIRRWETSRIGRLYNESVELELGVHSLALAAQHVLCAAPFLVAMSALAREWHVGDVAFLLSDTMGLHGDAENELMRLFRPSKHDTIGSFVVGFLIAFAFATGLSATMQRTFERIWRLPHADWRSAWRHLVWAVMTSALFAFGLWINKATHRWEISGASEVAVESTGTGLAAFAYFWWTQRILLRGKVRRRQLLPGAVLIGLGTTVLLVAVQIVAPEQITEEVADYGLVGAAFILSAILVAFSTIVLWGVFLGREVSRWATVRRGGDLTTVQPAVEVGEPGPVEATRPA</sequence>
<evidence type="ECO:0000313" key="3">
    <source>
        <dbReference type="Proteomes" id="UP000256253"/>
    </source>
</evidence>
<organism evidence="2 3">
    <name type="scientific">Calidifontibacter indicus</name>
    <dbReference type="NCBI Taxonomy" id="419650"/>
    <lineage>
        <taxon>Bacteria</taxon>
        <taxon>Bacillati</taxon>
        <taxon>Actinomycetota</taxon>
        <taxon>Actinomycetes</taxon>
        <taxon>Micrococcales</taxon>
        <taxon>Dermacoccaceae</taxon>
        <taxon>Calidifontibacter</taxon>
    </lineage>
</organism>
<reference evidence="2 3" key="1">
    <citation type="submission" date="2018-08" db="EMBL/GenBank/DDBJ databases">
        <title>Sequencing the genomes of 1000 actinobacteria strains.</title>
        <authorList>
            <person name="Klenk H.-P."/>
        </authorList>
    </citation>
    <scope>NUCLEOTIDE SEQUENCE [LARGE SCALE GENOMIC DNA]</scope>
    <source>
        <strain evidence="2 3">DSM 22967</strain>
    </source>
</reference>
<keyword evidence="3" id="KW-1185">Reference proteome</keyword>
<comment type="caution">
    <text evidence="2">The sequence shown here is derived from an EMBL/GenBank/DDBJ whole genome shotgun (WGS) entry which is preliminary data.</text>
</comment>
<dbReference type="EMBL" id="QTUA01000001">
    <property type="protein sequence ID" value="REF30566.1"/>
    <property type="molecule type" value="Genomic_DNA"/>
</dbReference>
<keyword evidence="1" id="KW-0812">Transmembrane</keyword>
<dbReference type="AlphaFoldDB" id="A0A3D9UMQ3"/>
<keyword evidence="1" id="KW-1133">Transmembrane helix</keyword>
<feature type="transmembrane region" description="Helical" evidence="1">
    <location>
        <begin position="97"/>
        <end position="117"/>
    </location>
</feature>
<feature type="transmembrane region" description="Helical" evidence="1">
    <location>
        <begin position="137"/>
        <end position="157"/>
    </location>
</feature>
<feature type="transmembrane region" description="Helical" evidence="1">
    <location>
        <begin position="238"/>
        <end position="264"/>
    </location>
</feature>
<name>A0A3D9UMQ3_9MICO</name>
<feature type="transmembrane region" description="Helical" evidence="1">
    <location>
        <begin position="204"/>
        <end position="226"/>
    </location>
</feature>